<reference evidence="1" key="1">
    <citation type="submission" date="2019-08" db="EMBL/GenBank/DDBJ databases">
        <authorList>
            <person name="Kucharzyk K."/>
            <person name="Murdoch R.W."/>
            <person name="Higgins S."/>
            <person name="Loffler F."/>
        </authorList>
    </citation>
    <scope>NUCLEOTIDE SEQUENCE</scope>
</reference>
<gene>
    <name evidence="1" type="ORF">SDC9_149905</name>
</gene>
<dbReference type="SUPFAM" id="SSF160214">
    <property type="entry name" value="FlaG-like"/>
    <property type="match status" value="1"/>
</dbReference>
<dbReference type="AlphaFoldDB" id="A0A645ENI5"/>
<accession>A0A645ENI5</accession>
<dbReference type="Pfam" id="PF03646">
    <property type="entry name" value="FlaG"/>
    <property type="match status" value="1"/>
</dbReference>
<proteinExistence type="predicted"/>
<comment type="caution">
    <text evidence="1">The sequence shown here is derived from an EMBL/GenBank/DDBJ whole genome shotgun (WGS) entry which is preliminary data.</text>
</comment>
<evidence type="ECO:0000313" key="1">
    <source>
        <dbReference type="EMBL" id="MPN02689.1"/>
    </source>
</evidence>
<dbReference type="EMBL" id="VSSQ01048639">
    <property type="protein sequence ID" value="MPN02689.1"/>
    <property type="molecule type" value="Genomic_DNA"/>
</dbReference>
<evidence type="ECO:0008006" key="2">
    <source>
        <dbReference type="Google" id="ProtNLM"/>
    </source>
</evidence>
<dbReference type="InterPro" id="IPR035924">
    <property type="entry name" value="FlaG-like_sf"/>
</dbReference>
<protein>
    <recommendedName>
        <fullName evidence="2">Flagellar protein FlaG</fullName>
    </recommendedName>
</protein>
<dbReference type="InterPro" id="IPR005186">
    <property type="entry name" value="FlaG"/>
</dbReference>
<name>A0A645ENI5_9ZZZZ</name>
<sequence>MKVVNQETQEVIQQFPTEISLKIIKMLEETLGRGQIANVKI</sequence>
<organism evidence="1">
    <name type="scientific">bioreactor metagenome</name>
    <dbReference type="NCBI Taxonomy" id="1076179"/>
    <lineage>
        <taxon>unclassified sequences</taxon>
        <taxon>metagenomes</taxon>
        <taxon>ecological metagenomes</taxon>
    </lineage>
</organism>
<dbReference type="Gene3D" id="3.30.160.170">
    <property type="entry name" value="FlaG-like"/>
    <property type="match status" value="1"/>
</dbReference>